<dbReference type="InParanoid" id="A0A409WD87"/>
<proteinExistence type="predicted"/>
<feature type="region of interest" description="Disordered" evidence="1">
    <location>
        <begin position="111"/>
        <end position="144"/>
    </location>
</feature>
<dbReference type="Gene3D" id="1.10.287.1490">
    <property type="match status" value="1"/>
</dbReference>
<feature type="region of interest" description="Disordered" evidence="1">
    <location>
        <begin position="295"/>
        <end position="314"/>
    </location>
</feature>
<sequence>MPPRIDKGKGRAQGDDAGSCSAYGLDVESPAVSEHGESQNNVLDDSFPELNAEDVHCHDDLGEASQATTIPADVSLPAIPSPEPSNQRSMRKQTKLSLKALDGVVTSSIARTVTRSAGKRSQSDPKPSASRDRALPKVPKPKVTQKVDDLATTVADLEARVAVLDSTSKACLKDVGEIKADVARVSSQVSQSLSSRKFVSDSAHRRLEHDHAATRTATVQLKEDVADLVATSHSHTDTVQDIENRLSAMEADVADLLERGPELLPLVTPPVQSRIQHGPSFATRNATAHADTHSLLGKRKAPSPDSPVPGPSRLPAAPAGVGVLFGPVARGDHELLAFKALRDAEMDSGAFSHVAAHGSLGGYIIIHFKTMQLAHEFVHRVESKKFNEFKDIKGVRVLDSGVGSSSKSSW</sequence>
<evidence type="ECO:0000313" key="3">
    <source>
        <dbReference type="Proteomes" id="UP000284706"/>
    </source>
</evidence>
<keyword evidence="3" id="KW-1185">Reference proteome</keyword>
<dbReference type="AlphaFoldDB" id="A0A409WD87"/>
<evidence type="ECO:0000256" key="1">
    <source>
        <dbReference type="SAM" id="MobiDB-lite"/>
    </source>
</evidence>
<comment type="caution">
    <text evidence="2">The sequence shown here is derived from an EMBL/GenBank/DDBJ whole genome shotgun (WGS) entry which is preliminary data.</text>
</comment>
<gene>
    <name evidence="2" type="ORF">CVT26_012898</name>
</gene>
<feature type="region of interest" description="Disordered" evidence="1">
    <location>
        <begin position="1"/>
        <end position="96"/>
    </location>
</feature>
<protein>
    <submittedName>
        <fullName evidence="2">Uncharacterized protein</fullName>
    </submittedName>
</protein>
<reference evidence="2 3" key="1">
    <citation type="journal article" date="2018" name="Evol. Lett.">
        <title>Horizontal gene cluster transfer increased hallucinogenic mushroom diversity.</title>
        <authorList>
            <person name="Reynolds H.T."/>
            <person name="Vijayakumar V."/>
            <person name="Gluck-Thaler E."/>
            <person name="Korotkin H.B."/>
            <person name="Matheny P.B."/>
            <person name="Slot J.C."/>
        </authorList>
    </citation>
    <scope>NUCLEOTIDE SEQUENCE [LARGE SCALE GENOMIC DNA]</scope>
    <source>
        <strain evidence="2 3">SRW20</strain>
    </source>
</reference>
<organism evidence="2 3">
    <name type="scientific">Gymnopilus dilepis</name>
    <dbReference type="NCBI Taxonomy" id="231916"/>
    <lineage>
        <taxon>Eukaryota</taxon>
        <taxon>Fungi</taxon>
        <taxon>Dikarya</taxon>
        <taxon>Basidiomycota</taxon>
        <taxon>Agaricomycotina</taxon>
        <taxon>Agaricomycetes</taxon>
        <taxon>Agaricomycetidae</taxon>
        <taxon>Agaricales</taxon>
        <taxon>Agaricineae</taxon>
        <taxon>Hymenogastraceae</taxon>
        <taxon>Gymnopilus</taxon>
    </lineage>
</organism>
<dbReference type="Proteomes" id="UP000284706">
    <property type="component" value="Unassembled WGS sequence"/>
</dbReference>
<feature type="compositionally biased region" description="Basic and acidic residues" evidence="1">
    <location>
        <begin position="1"/>
        <end position="14"/>
    </location>
</feature>
<dbReference type="EMBL" id="NHYE01005157">
    <property type="protein sequence ID" value="PPQ76463.1"/>
    <property type="molecule type" value="Genomic_DNA"/>
</dbReference>
<evidence type="ECO:0000313" key="2">
    <source>
        <dbReference type="EMBL" id="PPQ76463.1"/>
    </source>
</evidence>
<accession>A0A409WD87</accession>
<name>A0A409WD87_9AGAR</name>